<keyword evidence="10" id="KW-1185">Reference proteome</keyword>
<dbReference type="PANTHER" id="PTHR43791:SF85">
    <property type="entry name" value="TRANSPORTER, PUTATIVE (AFU_ORTHOLOGUE AFUA_6G00710)-RELATED"/>
    <property type="match status" value="1"/>
</dbReference>
<dbReference type="InterPro" id="IPR011701">
    <property type="entry name" value="MFS"/>
</dbReference>
<keyword evidence="4 7" id="KW-1133">Transmembrane helix</keyword>
<feature type="transmembrane region" description="Helical" evidence="7">
    <location>
        <begin position="328"/>
        <end position="345"/>
    </location>
</feature>
<evidence type="ECO:0000259" key="8">
    <source>
        <dbReference type="PROSITE" id="PS50850"/>
    </source>
</evidence>
<evidence type="ECO:0000256" key="1">
    <source>
        <dbReference type="ARBA" id="ARBA00004141"/>
    </source>
</evidence>
<evidence type="ECO:0000313" key="9">
    <source>
        <dbReference type="EMBL" id="KIY50207.1"/>
    </source>
</evidence>
<keyword evidence="2" id="KW-0813">Transport</keyword>
<feature type="transmembrane region" description="Helical" evidence="7">
    <location>
        <begin position="151"/>
        <end position="172"/>
    </location>
</feature>
<feature type="transmembrane region" description="Helical" evidence="7">
    <location>
        <begin position="83"/>
        <end position="101"/>
    </location>
</feature>
<dbReference type="Proteomes" id="UP000054144">
    <property type="component" value="Unassembled WGS sequence"/>
</dbReference>
<dbReference type="GO" id="GO:0016020">
    <property type="term" value="C:membrane"/>
    <property type="evidence" value="ECO:0007669"/>
    <property type="project" value="UniProtKB-SubCell"/>
</dbReference>
<feature type="transmembrane region" description="Helical" evidence="7">
    <location>
        <begin position="413"/>
        <end position="432"/>
    </location>
</feature>
<accession>A0A0D7AFM1</accession>
<dbReference type="InterPro" id="IPR036259">
    <property type="entry name" value="MFS_trans_sf"/>
</dbReference>
<evidence type="ECO:0000256" key="6">
    <source>
        <dbReference type="SAM" id="MobiDB-lite"/>
    </source>
</evidence>
<evidence type="ECO:0000256" key="3">
    <source>
        <dbReference type="ARBA" id="ARBA00022692"/>
    </source>
</evidence>
<dbReference type="OrthoDB" id="2985014at2759"/>
<feature type="compositionally biased region" description="Basic and acidic residues" evidence="6">
    <location>
        <begin position="11"/>
        <end position="29"/>
    </location>
</feature>
<organism evidence="9 10">
    <name type="scientific">Fistulina hepatica ATCC 64428</name>
    <dbReference type="NCBI Taxonomy" id="1128425"/>
    <lineage>
        <taxon>Eukaryota</taxon>
        <taxon>Fungi</taxon>
        <taxon>Dikarya</taxon>
        <taxon>Basidiomycota</taxon>
        <taxon>Agaricomycotina</taxon>
        <taxon>Agaricomycetes</taxon>
        <taxon>Agaricomycetidae</taxon>
        <taxon>Agaricales</taxon>
        <taxon>Fistulinaceae</taxon>
        <taxon>Fistulina</taxon>
    </lineage>
</organism>
<feature type="transmembrane region" description="Helical" evidence="7">
    <location>
        <begin position="288"/>
        <end position="308"/>
    </location>
</feature>
<evidence type="ECO:0000256" key="7">
    <source>
        <dbReference type="SAM" id="Phobius"/>
    </source>
</evidence>
<dbReference type="FunFam" id="1.20.1250.20:FF:000034">
    <property type="entry name" value="MFS general substrate transporter"/>
    <property type="match status" value="1"/>
</dbReference>
<dbReference type="FunFam" id="1.20.1250.20:FF:000013">
    <property type="entry name" value="MFS general substrate transporter"/>
    <property type="match status" value="1"/>
</dbReference>
<reference evidence="9 10" key="1">
    <citation type="journal article" date="2015" name="Fungal Genet. Biol.">
        <title>Evolution of novel wood decay mechanisms in Agaricales revealed by the genome sequences of Fistulina hepatica and Cylindrobasidium torrendii.</title>
        <authorList>
            <person name="Floudas D."/>
            <person name="Held B.W."/>
            <person name="Riley R."/>
            <person name="Nagy L.G."/>
            <person name="Koehler G."/>
            <person name="Ransdell A.S."/>
            <person name="Younus H."/>
            <person name="Chow J."/>
            <person name="Chiniquy J."/>
            <person name="Lipzen A."/>
            <person name="Tritt A."/>
            <person name="Sun H."/>
            <person name="Haridas S."/>
            <person name="LaButti K."/>
            <person name="Ohm R.A."/>
            <person name="Kues U."/>
            <person name="Blanchette R.A."/>
            <person name="Grigoriev I.V."/>
            <person name="Minto R.E."/>
            <person name="Hibbett D.S."/>
        </authorList>
    </citation>
    <scope>NUCLEOTIDE SEQUENCE [LARGE SCALE GENOMIC DNA]</scope>
    <source>
        <strain evidence="9 10">ATCC 64428</strain>
    </source>
</reference>
<feature type="region of interest" description="Disordered" evidence="6">
    <location>
        <begin position="1"/>
        <end position="29"/>
    </location>
</feature>
<feature type="transmembrane region" description="Helical" evidence="7">
    <location>
        <begin position="376"/>
        <end position="393"/>
    </location>
</feature>
<keyword evidence="3 7" id="KW-0812">Transmembrane</keyword>
<sequence length="500" mass="55411">MADAGDGILSDPEKLKQEENSTSSGHDETISLDENLEKTVWRKMDTWVLPVAAVFYLLSFLDRTNLGNARIAGLQTDLKMTDYQYSVALTVTYVPYIVAELPSNLLLKVRDALPATVGPNLMLPTMLTCWGIITTLQGVVHNYSGLLACRFFLGLCEGGVFPGLVLYLSFFYPRHKLQMRISTFFSFASLAGAFGGILAYGIIHMDGVGEHMSFWAWVFILEGIVTVLVALVSFAFFPRSPETARFLSQEERHYVVEQLRHYGVIASKQEIDAFSWGEVVKVLFLPQVWFMGVHFFFNGVILYGLAYFSPTIISVLGYTDAKAQLMSVPPYAVAFVCALTTSYISDRFQCRGAICIVGSILCIIGFAMFLGSYNMHVQYGSLFFSITGTYVLAPSEATWNAVNVAPHTRKASAIAFGFIMTNSGGILATWLLGSLSTAPRYTKATITLLIMSVLLVVVSIINMLFLWTQNKKKAITRSKITKESEPPNLGDQSAWFNYSL</sequence>
<dbReference type="PROSITE" id="PS50850">
    <property type="entry name" value="MFS"/>
    <property type="match status" value="1"/>
</dbReference>
<gene>
    <name evidence="9" type="ORF">FISHEDRAFT_39772</name>
</gene>
<dbReference type="PANTHER" id="PTHR43791">
    <property type="entry name" value="PERMEASE-RELATED"/>
    <property type="match status" value="1"/>
</dbReference>
<feature type="transmembrane region" description="Helical" evidence="7">
    <location>
        <begin position="121"/>
        <end position="139"/>
    </location>
</feature>
<dbReference type="SUPFAM" id="SSF103473">
    <property type="entry name" value="MFS general substrate transporter"/>
    <property type="match status" value="1"/>
</dbReference>
<comment type="subcellular location">
    <subcellularLocation>
        <location evidence="1">Membrane</location>
        <topology evidence="1">Multi-pass membrane protein</topology>
    </subcellularLocation>
</comment>
<dbReference type="InterPro" id="IPR020846">
    <property type="entry name" value="MFS_dom"/>
</dbReference>
<dbReference type="EMBL" id="KN881676">
    <property type="protein sequence ID" value="KIY50207.1"/>
    <property type="molecule type" value="Genomic_DNA"/>
</dbReference>
<evidence type="ECO:0000256" key="5">
    <source>
        <dbReference type="ARBA" id="ARBA00023136"/>
    </source>
</evidence>
<feature type="transmembrane region" description="Helical" evidence="7">
    <location>
        <begin position="215"/>
        <end position="237"/>
    </location>
</feature>
<evidence type="ECO:0000256" key="2">
    <source>
        <dbReference type="ARBA" id="ARBA00022448"/>
    </source>
</evidence>
<name>A0A0D7AFM1_9AGAR</name>
<dbReference type="GO" id="GO:0022857">
    <property type="term" value="F:transmembrane transporter activity"/>
    <property type="evidence" value="ECO:0007669"/>
    <property type="project" value="InterPro"/>
</dbReference>
<feature type="transmembrane region" description="Helical" evidence="7">
    <location>
        <begin position="184"/>
        <end position="203"/>
    </location>
</feature>
<proteinExistence type="predicted"/>
<dbReference type="Gene3D" id="1.20.1250.20">
    <property type="entry name" value="MFS general substrate transporter like domains"/>
    <property type="match status" value="2"/>
</dbReference>
<feature type="domain" description="Major facilitator superfamily (MFS) profile" evidence="8">
    <location>
        <begin position="48"/>
        <end position="471"/>
    </location>
</feature>
<protein>
    <submittedName>
        <fullName evidence="9">MFS general substrate transporter</fullName>
    </submittedName>
</protein>
<evidence type="ECO:0000313" key="10">
    <source>
        <dbReference type="Proteomes" id="UP000054144"/>
    </source>
</evidence>
<evidence type="ECO:0000256" key="4">
    <source>
        <dbReference type="ARBA" id="ARBA00022989"/>
    </source>
</evidence>
<dbReference type="Pfam" id="PF07690">
    <property type="entry name" value="MFS_1"/>
    <property type="match status" value="1"/>
</dbReference>
<dbReference type="AlphaFoldDB" id="A0A0D7AFM1"/>
<feature type="transmembrane region" description="Helical" evidence="7">
    <location>
        <begin position="352"/>
        <end position="370"/>
    </location>
</feature>
<feature type="transmembrane region" description="Helical" evidence="7">
    <location>
        <begin position="444"/>
        <end position="467"/>
    </location>
</feature>
<keyword evidence="5 7" id="KW-0472">Membrane</keyword>